<dbReference type="Pfam" id="PF20152">
    <property type="entry name" value="DUF6534"/>
    <property type="match status" value="1"/>
</dbReference>
<protein>
    <recommendedName>
        <fullName evidence="2">DUF6534 domain-containing protein</fullName>
    </recommendedName>
</protein>
<accession>S8ECB4</accession>
<proteinExistence type="predicted"/>
<gene>
    <name evidence="3" type="ORF">FOMPIDRAFT_1047933</name>
</gene>
<evidence type="ECO:0000313" key="3">
    <source>
        <dbReference type="EMBL" id="EPT02228.1"/>
    </source>
</evidence>
<feature type="transmembrane region" description="Helical" evidence="1">
    <location>
        <begin position="169"/>
        <end position="192"/>
    </location>
</feature>
<dbReference type="Proteomes" id="UP000015241">
    <property type="component" value="Unassembled WGS sequence"/>
</dbReference>
<dbReference type="EMBL" id="KE504136">
    <property type="protein sequence ID" value="EPT02228.1"/>
    <property type="molecule type" value="Genomic_DNA"/>
</dbReference>
<dbReference type="AlphaFoldDB" id="S8ECB4"/>
<feature type="transmembrane region" description="Helical" evidence="1">
    <location>
        <begin position="204"/>
        <end position="226"/>
    </location>
</feature>
<keyword evidence="1" id="KW-0472">Membrane</keyword>
<feature type="transmembrane region" description="Helical" evidence="1">
    <location>
        <begin position="12"/>
        <end position="38"/>
    </location>
</feature>
<dbReference type="STRING" id="743788.S8ECB4"/>
<keyword evidence="1" id="KW-1133">Transmembrane helix</keyword>
<dbReference type="InParanoid" id="S8ECB4"/>
<dbReference type="InterPro" id="IPR045339">
    <property type="entry name" value="DUF6534"/>
</dbReference>
<dbReference type="PANTHER" id="PTHR40465">
    <property type="entry name" value="CHROMOSOME 1, WHOLE GENOME SHOTGUN SEQUENCE"/>
    <property type="match status" value="1"/>
</dbReference>
<feature type="transmembrane region" description="Helical" evidence="1">
    <location>
        <begin position="125"/>
        <end position="149"/>
    </location>
</feature>
<evidence type="ECO:0000313" key="4">
    <source>
        <dbReference type="Proteomes" id="UP000015241"/>
    </source>
</evidence>
<keyword evidence="4" id="KW-1185">Reference proteome</keyword>
<feature type="domain" description="DUF6534" evidence="2">
    <location>
        <begin position="176"/>
        <end position="267"/>
    </location>
</feature>
<reference evidence="3 4" key="1">
    <citation type="journal article" date="2012" name="Science">
        <title>The Paleozoic origin of enzymatic lignin decomposition reconstructed from 31 fungal genomes.</title>
        <authorList>
            <person name="Floudas D."/>
            <person name="Binder M."/>
            <person name="Riley R."/>
            <person name="Barry K."/>
            <person name="Blanchette R.A."/>
            <person name="Henrissat B."/>
            <person name="Martinez A.T."/>
            <person name="Otillar R."/>
            <person name="Spatafora J.W."/>
            <person name="Yadav J.S."/>
            <person name="Aerts A."/>
            <person name="Benoit I."/>
            <person name="Boyd A."/>
            <person name="Carlson A."/>
            <person name="Copeland A."/>
            <person name="Coutinho P.M."/>
            <person name="de Vries R.P."/>
            <person name="Ferreira P."/>
            <person name="Findley K."/>
            <person name="Foster B."/>
            <person name="Gaskell J."/>
            <person name="Glotzer D."/>
            <person name="Gorecki P."/>
            <person name="Heitman J."/>
            <person name="Hesse C."/>
            <person name="Hori C."/>
            <person name="Igarashi K."/>
            <person name="Jurgens J.A."/>
            <person name="Kallen N."/>
            <person name="Kersten P."/>
            <person name="Kohler A."/>
            <person name="Kuees U."/>
            <person name="Kumar T.K.A."/>
            <person name="Kuo A."/>
            <person name="LaButti K."/>
            <person name="Larrondo L.F."/>
            <person name="Lindquist E."/>
            <person name="Ling A."/>
            <person name="Lombard V."/>
            <person name="Lucas S."/>
            <person name="Lundell T."/>
            <person name="Martin R."/>
            <person name="McLaughlin D.J."/>
            <person name="Morgenstern I."/>
            <person name="Morin E."/>
            <person name="Murat C."/>
            <person name="Nagy L.G."/>
            <person name="Nolan M."/>
            <person name="Ohm R.A."/>
            <person name="Patyshakuliyeva A."/>
            <person name="Rokas A."/>
            <person name="Ruiz-Duenas F.J."/>
            <person name="Sabat G."/>
            <person name="Salamov A."/>
            <person name="Samejima M."/>
            <person name="Schmutz J."/>
            <person name="Slot J.C."/>
            <person name="St John F."/>
            <person name="Stenlid J."/>
            <person name="Sun H."/>
            <person name="Sun S."/>
            <person name="Syed K."/>
            <person name="Tsang A."/>
            <person name="Wiebenga A."/>
            <person name="Young D."/>
            <person name="Pisabarro A."/>
            <person name="Eastwood D.C."/>
            <person name="Martin F."/>
            <person name="Cullen D."/>
            <person name="Grigoriev I.V."/>
            <person name="Hibbett D.S."/>
        </authorList>
    </citation>
    <scope>NUCLEOTIDE SEQUENCE</scope>
    <source>
        <strain evidence="4">FP-58527</strain>
    </source>
</reference>
<keyword evidence="1" id="KW-0812">Transmembrane</keyword>
<dbReference type="OrthoDB" id="2791716at2759"/>
<evidence type="ECO:0000256" key="1">
    <source>
        <dbReference type="SAM" id="Phobius"/>
    </source>
</evidence>
<feature type="transmembrane region" description="Helical" evidence="1">
    <location>
        <begin position="92"/>
        <end position="113"/>
    </location>
</feature>
<dbReference type="PANTHER" id="PTHR40465:SF1">
    <property type="entry name" value="DUF6534 DOMAIN-CONTAINING PROTEIN"/>
    <property type="match status" value="1"/>
</dbReference>
<dbReference type="HOGENOM" id="CLU_046025_5_1_1"/>
<organism evidence="3 4">
    <name type="scientific">Fomitopsis schrenkii</name>
    <name type="common">Brown rot fungus</name>
    <dbReference type="NCBI Taxonomy" id="2126942"/>
    <lineage>
        <taxon>Eukaryota</taxon>
        <taxon>Fungi</taxon>
        <taxon>Dikarya</taxon>
        <taxon>Basidiomycota</taxon>
        <taxon>Agaricomycotina</taxon>
        <taxon>Agaricomycetes</taxon>
        <taxon>Polyporales</taxon>
        <taxon>Fomitopsis</taxon>
    </lineage>
</organism>
<evidence type="ECO:0000259" key="2">
    <source>
        <dbReference type="Pfam" id="PF20152"/>
    </source>
</evidence>
<sequence>MSGHNGTPDTAAIGGVFVEIIFSTLVYGCTLAQTMYYLWNYPGDGMTLKILVGALWFLDTIRALLVVDNEWWYLVRNHANPASLEDLQGGATIPHCVVSVIVIYIVQCFFIHNIWKLLAQKDGRIVLTSIALAFATISAAAGFVFTYEATGLANESIFRILSGVIPSGSIQSVAALITDLYITVSLCVILRAAKTYTADGAQAVLSQLIIYTVNRGLLIIFVQFIQFITYVPQWHDVHMIVDMFHLHEPSCTVYVNALLAVLNVRQHLRERRQAISMLWERPAHLSVDSYLPESTSTETDVMSPASRPRSLGPVGILVTREVIVDGCELDIEHVEALANADGVSLCSDGIADMRLARSNTV</sequence>
<name>S8ECB4_FOMSC</name>
<feature type="transmembrane region" description="Helical" evidence="1">
    <location>
        <begin position="246"/>
        <end position="264"/>
    </location>
</feature>